<comment type="caution">
    <text evidence="1">The sequence shown here is derived from an EMBL/GenBank/DDBJ whole genome shotgun (WGS) entry which is preliminary data.</text>
</comment>
<reference evidence="1 2" key="1">
    <citation type="submission" date="2020-04" db="EMBL/GenBank/DDBJ databases">
        <authorList>
            <person name="Wallbank WR R."/>
            <person name="Pardo Diaz C."/>
            <person name="Kozak K."/>
            <person name="Martin S."/>
            <person name="Jiggins C."/>
            <person name="Moest M."/>
            <person name="Warren A I."/>
            <person name="Byers J.R.P. K."/>
            <person name="Montejo-Kovacevich G."/>
            <person name="Yen C E."/>
        </authorList>
    </citation>
    <scope>NUCLEOTIDE SEQUENCE [LARGE SCALE GENOMIC DNA]</scope>
</reference>
<gene>
    <name evidence="1" type="ORF">APLA_LOCUS16362</name>
</gene>
<dbReference type="OrthoDB" id="7343440at2759"/>
<keyword evidence="2" id="KW-1185">Reference proteome</keyword>
<protein>
    <submittedName>
        <fullName evidence="1">Uncharacterized protein</fullName>
    </submittedName>
</protein>
<dbReference type="Proteomes" id="UP000494106">
    <property type="component" value="Unassembled WGS sequence"/>
</dbReference>
<proteinExistence type="predicted"/>
<accession>A0A8S1BG00</accession>
<organism evidence="1 2">
    <name type="scientific">Arctia plantaginis</name>
    <name type="common">Wood tiger moth</name>
    <name type="synonym">Phalaena plantaginis</name>
    <dbReference type="NCBI Taxonomy" id="874455"/>
    <lineage>
        <taxon>Eukaryota</taxon>
        <taxon>Metazoa</taxon>
        <taxon>Ecdysozoa</taxon>
        <taxon>Arthropoda</taxon>
        <taxon>Hexapoda</taxon>
        <taxon>Insecta</taxon>
        <taxon>Pterygota</taxon>
        <taxon>Neoptera</taxon>
        <taxon>Endopterygota</taxon>
        <taxon>Lepidoptera</taxon>
        <taxon>Glossata</taxon>
        <taxon>Ditrysia</taxon>
        <taxon>Noctuoidea</taxon>
        <taxon>Erebidae</taxon>
        <taxon>Arctiinae</taxon>
        <taxon>Arctia</taxon>
    </lineage>
</organism>
<dbReference type="EMBL" id="CADEBC010000596">
    <property type="protein sequence ID" value="CAB3258161.1"/>
    <property type="molecule type" value="Genomic_DNA"/>
</dbReference>
<sequence>MIRLTGAASWANGPAAAYVPHAPEHWASSSVVVANSKPPLPTHTCSGLSSLDTVITTGAVRVYTLLTRKQNRIVHTSVHRVVCVRARRISYRPAPAAASRHRPVAPLPELRRIVTRLDMPAPHRAPYRLSAELGVVSPRTPHYV</sequence>
<dbReference type="AlphaFoldDB" id="A0A8S1BG00"/>
<evidence type="ECO:0000313" key="1">
    <source>
        <dbReference type="EMBL" id="CAB3258161.1"/>
    </source>
</evidence>
<evidence type="ECO:0000313" key="2">
    <source>
        <dbReference type="Proteomes" id="UP000494106"/>
    </source>
</evidence>
<name>A0A8S1BG00_ARCPL</name>